<name>A0AB39PNF6_9ACTN</name>
<dbReference type="RefSeq" id="WP_369166931.1">
    <property type="nucleotide sequence ID" value="NZ_CP163439.1"/>
</dbReference>
<dbReference type="EMBL" id="CP163439">
    <property type="protein sequence ID" value="XDQ32428.1"/>
    <property type="molecule type" value="Genomic_DNA"/>
</dbReference>
<accession>A0AB39PNF6</accession>
<evidence type="ECO:0000313" key="1">
    <source>
        <dbReference type="EMBL" id="XDQ32428.1"/>
    </source>
</evidence>
<organism evidence="1">
    <name type="scientific">Streptomyces sp. R28</name>
    <dbReference type="NCBI Taxonomy" id="3238628"/>
    <lineage>
        <taxon>Bacteria</taxon>
        <taxon>Bacillati</taxon>
        <taxon>Actinomycetota</taxon>
        <taxon>Actinomycetes</taxon>
        <taxon>Kitasatosporales</taxon>
        <taxon>Streptomycetaceae</taxon>
        <taxon>Streptomyces</taxon>
    </lineage>
</organism>
<proteinExistence type="predicted"/>
<dbReference type="AlphaFoldDB" id="A0AB39PNF6"/>
<reference evidence="1" key="1">
    <citation type="submission" date="2024-07" db="EMBL/GenBank/DDBJ databases">
        <authorList>
            <person name="Yu S.T."/>
        </authorList>
    </citation>
    <scope>NUCLEOTIDE SEQUENCE</scope>
    <source>
        <strain evidence="1">R28</strain>
    </source>
</reference>
<gene>
    <name evidence="1" type="ORF">AB5J49_03130</name>
</gene>
<sequence length="53" mass="4854">MVWPAAVPLAAGAVCAAEATEAAGVAGVAVDVAAVVGAAAWVSPDGMASTESG</sequence>
<protein>
    <submittedName>
        <fullName evidence="1">Uncharacterized protein</fullName>
    </submittedName>
</protein>